<feature type="transmembrane region" description="Helical" evidence="3">
    <location>
        <begin position="6"/>
        <end position="25"/>
    </location>
</feature>
<feature type="compositionally biased region" description="Low complexity" evidence="2">
    <location>
        <begin position="527"/>
        <end position="539"/>
    </location>
</feature>
<feature type="domain" description="VWFA" evidence="4">
    <location>
        <begin position="95"/>
        <end position="202"/>
    </location>
</feature>
<dbReference type="PROSITE" id="PS50005">
    <property type="entry name" value="TPR"/>
    <property type="match status" value="1"/>
</dbReference>
<keyword evidence="3" id="KW-0812">Transmembrane</keyword>
<keyword evidence="1" id="KW-0802">TPR repeat</keyword>
<keyword evidence="3" id="KW-0472">Membrane</keyword>
<dbReference type="InterPro" id="IPR002035">
    <property type="entry name" value="VWF_A"/>
</dbReference>
<reference evidence="6" key="1">
    <citation type="journal article" date="2019" name="Int. J. Syst. Evol. Microbiol.">
        <title>The Global Catalogue of Microorganisms (GCM) 10K type strain sequencing project: providing services to taxonomists for standard genome sequencing and annotation.</title>
        <authorList>
            <consortium name="The Broad Institute Genomics Platform"/>
            <consortium name="The Broad Institute Genome Sequencing Center for Infectious Disease"/>
            <person name="Wu L."/>
            <person name="Ma J."/>
        </authorList>
    </citation>
    <scope>NUCLEOTIDE SEQUENCE [LARGE SCALE GENOMIC DNA]</scope>
    <source>
        <strain evidence="6">CECT 7297</strain>
    </source>
</reference>
<evidence type="ECO:0000256" key="3">
    <source>
        <dbReference type="SAM" id="Phobius"/>
    </source>
</evidence>
<feature type="compositionally biased region" description="Gly residues" evidence="2">
    <location>
        <begin position="496"/>
        <end position="507"/>
    </location>
</feature>
<dbReference type="SUPFAM" id="SSF53300">
    <property type="entry name" value="vWA-like"/>
    <property type="match status" value="1"/>
</dbReference>
<sequence>MSDFQFLRPAWLLLLLAAPLLYYLLRSLGQGDSRWQQVIPPALLKPLLPAGGGRGHSARWQRLLAPVLLIVAALAMAGPSFRTAPSPLQQQDDSLVVVLDLSLSMLARDLEPDRLTRAIRKIRDLLAAREGAYTGLVVYAGDGHVVTPLTDDRRTVEGLLSAIDPVIMPAPGNRADLGVARAVELLEQGAPGRGRILLITDGLNPRYASNIRNRLADTTWQLDGLLVGTESGAPIPVPERGFLRDGDQVIITRASMAELESTARAMGGEALPMTTSNGDIRQLQLRAEDHDQWQRSEEERTTTRRQDDGYWLLWLALPLALVGWRRGSLTLVAFSLVWMPADPARAVEWSDLWQTPEQRAPQLIDEDPARAASKLTDPLWRGTALYRDGQYESAANAFANSDSPAAHYNRGNALARAGMPEAALDAWQTALEKNPDHEAARQNRDIVRDFLERQKQQQKQQQQQSGRSDQQKGQEGRQNQPSPGEQPGQQDSPGNQQGGSDQGGQPGQNGEQRESGQGTPDEPAESQQQAGQGNNDNADPGQQSGAQAGLADGEGSDALSQSQQQWLRRIPDNPGGLLRRKFMQQSRSRTIQSDENDTPW</sequence>
<feature type="compositionally biased region" description="Polar residues" evidence="2">
    <location>
        <begin position="583"/>
        <end position="593"/>
    </location>
</feature>
<dbReference type="PANTHER" id="PTHR22550:SF14">
    <property type="entry name" value="VWFA DOMAIN-CONTAINING PROTEIN"/>
    <property type="match status" value="1"/>
</dbReference>
<feature type="region of interest" description="Disordered" evidence="2">
    <location>
        <begin position="452"/>
        <end position="600"/>
    </location>
</feature>
<dbReference type="SMART" id="SM00028">
    <property type="entry name" value="TPR"/>
    <property type="match status" value="1"/>
</dbReference>
<name>A0ABV8QE23_9GAMM</name>
<dbReference type="InterPro" id="IPR011990">
    <property type="entry name" value="TPR-like_helical_dom_sf"/>
</dbReference>
<feature type="repeat" description="TPR" evidence="1">
    <location>
        <begin position="404"/>
        <end position="437"/>
    </location>
</feature>
<gene>
    <name evidence="5" type="ORF">ACFOZ5_06065</name>
</gene>
<dbReference type="PANTHER" id="PTHR22550">
    <property type="entry name" value="SPORE GERMINATION PROTEIN"/>
    <property type="match status" value="1"/>
</dbReference>
<keyword evidence="6" id="KW-1185">Reference proteome</keyword>
<keyword evidence="3" id="KW-1133">Transmembrane helix</keyword>
<proteinExistence type="predicted"/>
<organism evidence="5 6">
    <name type="scientific">Marinobacter lacisalsi</name>
    <dbReference type="NCBI Taxonomy" id="475979"/>
    <lineage>
        <taxon>Bacteria</taxon>
        <taxon>Pseudomonadati</taxon>
        <taxon>Pseudomonadota</taxon>
        <taxon>Gammaproteobacteria</taxon>
        <taxon>Pseudomonadales</taxon>
        <taxon>Marinobacteraceae</taxon>
        <taxon>Marinobacter</taxon>
    </lineage>
</organism>
<dbReference type="Pfam" id="PF00515">
    <property type="entry name" value="TPR_1"/>
    <property type="match status" value="1"/>
</dbReference>
<evidence type="ECO:0000313" key="6">
    <source>
        <dbReference type="Proteomes" id="UP001595798"/>
    </source>
</evidence>
<dbReference type="Gene3D" id="3.40.50.410">
    <property type="entry name" value="von Willebrand factor, type A domain"/>
    <property type="match status" value="1"/>
</dbReference>
<comment type="caution">
    <text evidence="5">The sequence shown here is derived from an EMBL/GenBank/DDBJ whole genome shotgun (WGS) entry which is preliminary data.</text>
</comment>
<protein>
    <submittedName>
        <fullName evidence="5">VWA domain-containing protein</fullName>
    </submittedName>
</protein>
<feature type="compositionally biased region" description="Low complexity" evidence="2">
    <location>
        <begin position="486"/>
        <end position="495"/>
    </location>
</feature>
<accession>A0ABV8QE23</accession>
<dbReference type="InterPro" id="IPR050768">
    <property type="entry name" value="UPF0353/GerABKA_families"/>
</dbReference>
<dbReference type="EMBL" id="JBHSDI010000010">
    <property type="protein sequence ID" value="MFC4258601.1"/>
    <property type="molecule type" value="Genomic_DNA"/>
</dbReference>
<dbReference type="Pfam" id="PF13519">
    <property type="entry name" value="VWA_2"/>
    <property type="match status" value="1"/>
</dbReference>
<evidence type="ECO:0000256" key="1">
    <source>
        <dbReference type="PROSITE-ProRule" id="PRU00339"/>
    </source>
</evidence>
<dbReference type="Gene3D" id="1.25.40.10">
    <property type="entry name" value="Tetratricopeptide repeat domain"/>
    <property type="match status" value="1"/>
</dbReference>
<dbReference type="SUPFAM" id="SSF48452">
    <property type="entry name" value="TPR-like"/>
    <property type="match status" value="1"/>
</dbReference>
<feature type="compositionally biased region" description="Low complexity" evidence="2">
    <location>
        <begin position="457"/>
        <end position="468"/>
    </location>
</feature>
<dbReference type="Proteomes" id="UP001595798">
    <property type="component" value="Unassembled WGS sequence"/>
</dbReference>
<dbReference type="InterPro" id="IPR019734">
    <property type="entry name" value="TPR_rpt"/>
</dbReference>
<evidence type="ECO:0000313" key="5">
    <source>
        <dbReference type="EMBL" id="MFC4258601.1"/>
    </source>
</evidence>
<dbReference type="InterPro" id="IPR036465">
    <property type="entry name" value="vWFA_dom_sf"/>
</dbReference>
<feature type="transmembrane region" description="Helical" evidence="3">
    <location>
        <begin position="63"/>
        <end position="81"/>
    </location>
</feature>
<dbReference type="RefSeq" id="WP_379886129.1">
    <property type="nucleotide sequence ID" value="NZ_JBHSDI010000010.1"/>
</dbReference>
<evidence type="ECO:0000256" key="2">
    <source>
        <dbReference type="SAM" id="MobiDB-lite"/>
    </source>
</evidence>
<evidence type="ECO:0000259" key="4">
    <source>
        <dbReference type="Pfam" id="PF13519"/>
    </source>
</evidence>